<evidence type="ECO:0000313" key="4">
    <source>
        <dbReference type="Proteomes" id="UP000307164"/>
    </source>
</evidence>
<dbReference type="InterPro" id="IPR057915">
    <property type="entry name" value="P2_C"/>
</dbReference>
<reference evidence="3 4" key="1">
    <citation type="submission" date="2018-01" db="EMBL/GenBank/DDBJ databases">
        <authorList>
            <person name="Paulsen S."/>
            <person name="Gram L.K."/>
        </authorList>
    </citation>
    <scope>NUCLEOTIDE SEQUENCE [LARGE SCALE GENOMIC DNA]</scope>
    <source>
        <strain evidence="3 4">S3895</strain>
    </source>
</reference>
<evidence type="ECO:0000259" key="2">
    <source>
        <dbReference type="Pfam" id="PF25513"/>
    </source>
</evidence>
<feature type="domain" description="Viral coat protein P2 C-terminal" evidence="2">
    <location>
        <begin position="158"/>
        <end position="277"/>
    </location>
</feature>
<evidence type="ECO:0000313" key="3">
    <source>
        <dbReference type="EMBL" id="TMO75326.1"/>
    </source>
</evidence>
<dbReference type="Pfam" id="PF25513">
    <property type="entry name" value="P2_C"/>
    <property type="match status" value="1"/>
</dbReference>
<dbReference type="EMBL" id="PNBW01000038">
    <property type="protein sequence ID" value="TMO75326.1"/>
    <property type="molecule type" value="Genomic_DNA"/>
</dbReference>
<name>A0ABY2VYT5_9GAMM</name>
<keyword evidence="4" id="KW-1185">Reference proteome</keyword>
<dbReference type="Pfam" id="PF18628">
    <property type="entry name" value="P2_N"/>
    <property type="match status" value="1"/>
</dbReference>
<sequence length="285" mass="32537">MTTLRTSRLSKIPLDAKTGNSYDETWNIKLQAGLTYHRIDLKTNLNHVKTIRKITIDVNGNDFLSIKNTRLDLLKKLYQVEQETGRFVINFSDFKYRTATGIYQTQLVTQPTDDVTVKIEFGERTTGVSGVADDPVSPTLKSTAYVTDTDRFGRIFKPTMYELTQSVTAAGEHTWIFPNSATNKFIQRMVFDENEVKIKKIKVMRGEKTIETFERDDLDFDLKDFAKVSHQDGYCLLDFTMKGYGSSMALPTYRIKFVIETEGTGAIQTFVQGFDQLKQLPKLGE</sequence>
<gene>
    <name evidence="3" type="ORF">CWC20_08370</name>
</gene>
<dbReference type="InterPro" id="IPR041377">
    <property type="entry name" value="P2_N"/>
</dbReference>
<dbReference type="Proteomes" id="UP000307164">
    <property type="component" value="Unassembled WGS sequence"/>
</dbReference>
<dbReference type="RefSeq" id="WP_138676420.1">
    <property type="nucleotide sequence ID" value="NZ_PNBW01000038.1"/>
</dbReference>
<reference evidence="4" key="2">
    <citation type="submission" date="2019-06" db="EMBL/GenBank/DDBJ databases">
        <title>Co-occurence of chitin degradation, pigmentation and bioactivity in marine Pseudoalteromonas.</title>
        <authorList>
            <person name="Sonnenschein E.C."/>
            <person name="Bech P.K."/>
        </authorList>
    </citation>
    <scope>NUCLEOTIDE SEQUENCE [LARGE SCALE GENOMIC DNA]</scope>
    <source>
        <strain evidence="4">S3895</strain>
    </source>
</reference>
<dbReference type="Gene3D" id="2.60.120.730">
    <property type="match status" value="1"/>
</dbReference>
<comment type="caution">
    <text evidence="3">The sequence shown here is derived from an EMBL/GenBank/DDBJ whole genome shotgun (WGS) entry which is preliminary data.</text>
</comment>
<organism evidence="3 4">
    <name type="scientific">Pseudoalteromonas aurantia</name>
    <dbReference type="NCBI Taxonomy" id="43654"/>
    <lineage>
        <taxon>Bacteria</taxon>
        <taxon>Pseudomonadati</taxon>
        <taxon>Pseudomonadota</taxon>
        <taxon>Gammaproteobacteria</taxon>
        <taxon>Alteromonadales</taxon>
        <taxon>Pseudoalteromonadaceae</taxon>
        <taxon>Pseudoalteromonas</taxon>
    </lineage>
</organism>
<protein>
    <recommendedName>
        <fullName evidence="5">Viral coat protein P2 N-terminal domain-containing protein</fullName>
    </recommendedName>
</protein>
<feature type="domain" description="Viral coat protein P2 N-terminal" evidence="1">
    <location>
        <begin position="24"/>
        <end position="124"/>
    </location>
</feature>
<proteinExistence type="predicted"/>
<dbReference type="InterPro" id="IPR053751">
    <property type="entry name" value="Viral_Major_Capsid_sf"/>
</dbReference>
<accession>A0ABY2VYT5</accession>
<evidence type="ECO:0000259" key="1">
    <source>
        <dbReference type="Pfam" id="PF18628"/>
    </source>
</evidence>
<evidence type="ECO:0008006" key="5">
    <source>
        <dbReference type="Google" id="ProtNLM"/>
    </source>
</evidence>